<feature type="compositionally biased region" description="Polar residues" evidence="5">
    <location>
        <begin position="581"/>
        <end position="590"/>
    </location>
</feature>
<evidence type="ECO:0000256" key="2">
    <source>
        <dbReference type="ARBA" id="ARBA00022490"/>
    </source>
</evidence>
<dbReference type="EMBL" id="ML210150">
    <property type="protein sequence ID" value="TFK29226.1"/>
    <property type="molecule type" value="Genomic_DNA"/>
</dbReference>
<evidence type="ECO:0000256" key="4">
    <source>
        <dbReference type="ARBA" id="ARBA00022917"/>
    </source>
</evidence>
<proteinExistence type="predicted"/>
<keyword evidence="2" id="KW-0963">Cytoplasm</keyword>
<dbReference type="GO" id="GO:0006412">
    <property type="term" value="P:translation"/>
    <property type="evidence" value="ECO:0007669"/>
    <property type="project" value="UniProtKB-KW"/>
</dbReference>
<feature type="compositionally biased region" description="Low complexity" evidence="5">
    <location>
        <begin position="553"/>
        <end position="564"/>
    </location>
</feature>
<sequence>MSRHRDVRNLNINAELDDDALSDGGEEEIDPQYQGQLEDSFEQVRVAVSDQVIAELTEKAIKRVLWDSYFDVESTIQWCLEDYERKRFAKERKDGESGEVDADVWSRVPKIMQAQPEGGYLTAEEYSPRQVYRLSTITEKTEKTETRQSLVSATTSYGVYNERNRSIDPNSIPPSPPASAIHRLSSYDGPPSNPRSESAGSRSESGPTPQQSMESVPAIHVAPGSPSSVSSKSLPPKPASKLSLLASSRTSAVSSRTQSSRSSGTSVTGSIKTFPALRPSPESELAPSTPGSSAVSKSLPPTPPNRTSTVSTVDSKASSLVRKAIQNALHLESMDKIATLNLDETIQPESQSPRSPSPTKSQATDSSKASTVKPMSKLAMLAQQRIDSRGPKLPPTTTEYLTPIANGPSVTTAITTSYQSLYSLVDPKKSSIIPKLDVVPLQSLSSPSASSPPSTAKVSKLAMKSKQGQKRTKQPQEIFEEEYTLTTPPIFQTSLPHYRASPSAFGSLLVDNIHTADSQKRTPTSPSTTKSSDKHRSRKAKPPPPSTNRPGTSSFAFDSPSPDDIVLKARKGTNLVKRGTASVTSGGTGK</sequence>
<feature type="compositionally biased region" description="Low complexity" evidence="5">
    <location>
        <begin position="347"/>
        <end position="358"/>
    </location>
</feature>
<evidence type="ECO:0000256" key="5">
    <source>
        <dbReference type="SAM" id="MobiDB-lite"/>
    </source>
</evidence>
<evidence type="ECO:0000313" key="7">
    <source>
        <dbReference type="EMBL" id="TFK29226.1"/>
    </source>
</evidence>
<dbReference type="InterPro" id="IPR015033">
    <property type="entry name" value="HBS1-like_N"/>
</dbReference>
<reference evidence="7 8" key="1">
    <citation type="journal article" date="2019" name="Nat. Ecol. Evol.">
        <title>Megaphylogeny resolves global patterns of mushroom evolution.</title>
        <authorList>
            <person name="Varga T."/>
            <person name="Krizsan K."/>
            <person name="Foldi C."/>
            <person name="Dima B."/>
            <person name="Sanchez-Garcia M."/>
            <person name="Sanchez-Ramirez S."/>
            <person name="Szollosi G.J."/>
            <person name="Szarkandi J.G."/>
            <person name="Papp V."/>
            <person name="Albert L."/>
            <person name="Andreopoulos W."/>
            <person name="Angelini C."/>
            <person name="Antonin V."/>
            <person name="Barry K.W."/>
            <person name="Bougher N.L."/>
            <person name="Buchanan P."/>
            <person name="Buyck B."/>
            <person name="Bense V."/>
            <person name="Catcheside P."/>
            <person name="Chovatia M."/>
            <person name="Cooper J."/>
            <person name="Damon W."/>
            <person name="Desjardin D."/>
            <person name="Finy P."/>
            <person name="Geml J."/>
            <person name="Haridas S."/>
            <person name="Hughes K."/>
            <person name="Justo A."/>
            <person name="Karasinski D."/>
            <person name="Kautmanova I."/>
            <person name="Kiss B."/>
            <person name="Kocsube S."/>
            <person name="Kotiranta H."/>
            <person name="LaButti K.M."/>
            <person name="Lechner B.E."/>
            <person name="Liimatainen K."/>
            <person name="Lipzen A."/>
            <person name="Lukacs Z."/>
            <person name="Mihaltcheva S."/>
            <person name="Morgado L.N."/>
            <person name="Niskanen T."/>
            <person name="Noordeloos M.E."/>
            <person name="Ohm R.A."/>
            <person name="Ortiz-Santana B."/>
            <person name="Ovrebo C."/>
            <person name="Racz N."/>
            <person name="Riley R."/>
            <person name="Savchenko A."/>
            <person name="Shiryaev A."/>
            <person name="Soop K."/>
            <person name="Spirin V."/>
            <person name="Szebenyi C."/>
            <person name="Tomsovsky M."/>
            <person name="Tulloss R.E."/>
            <person name="Uehling J."/>
            <person name="Grigoriev I.V."/>
            <person name="Vagvolgyi C."/>
            <person name="Papp T."/>
            <person name="Martin F.M."/>
            <person name="Miettinen O."/>
            <person name="Hibbett D.S."/>
            <person name="Nagy L.G."/>
        </authorList>
    </citation>
    <scope>NUCLEOTIDE SEQUENCE [LARGE SCALE GENOMIC DNA]</scope>
    <source>
        <strain evidence="7 8">CBS 121175</strain>
    </source>
</reference>
<accession>A0A5C3LB26</accession>
<feature type="region of interest" description="Disordered" evidence="5">
    <location>
        <begin position="442"/>
        <end position="483"/>
    </location>
</feature>
<evidence type="ECO:0000256" key="3">
    <source>
        <dbReference type="ARBA" id="ARBA00022801"/>
    </source>
</evidence>
<feature type="compositionally biased region" description="Polar residues" evidence="5">
    <location>
        <begin position="305"/>
        <end position="318"/>
    </location>
</feature>
<gene>
    <name evidence="7" type="ORF">FA15DRAFT_700173</name>
</gene>
<dbReference type="GO" id="GO:0005737">
    <property type="term" value="C:cytoplasm"/>
    <property type="evidence" value="ECO:0007669"/>
    <property type="project" value="UniProtKB-SubCell"/>
</dbReference>
<dbReference type="AlphaFoldDB" id="A0A5C3LB26"/>
<organism evidence="7 8">
    <name type="scientific">Coprinopsis marcescibilis</name>
    <name type="common">Agaric fungus</name>
    <name type="synonym">Psathyrella marcescibilis</name>
    <dbReference type="NCBI Taxonomy" id="230819"/>
    <lineage>
        <taxon>Eukaryota</taxon>
        <taxon>Fungi</taxon>
        <taxon>Dikarya</taxon>
        <taxon>Basidiomycota</taxon>
        <taxon>Agaricomycotina</taxon>
        <taxon>Agaricomycetes</taxon>
        <taxon>Agaricomycetidae</taxon>
        <taxon>Agaricales</taxon>
        <taxon>Agaricineae</taxon>
        <taxon>Psathyrellaceae</taxon>
        <taxon>Coprinopsis</taxon>
    </lineage>
</organism>
<feature type="domain" description="HBS1-like protein N-terminal" evidence="6">
    <location>
        <begin position="16"/>
        <end position="86"/>
    </location>
</feature>
<dbReference type="Pfam" id="PF08938">
    <property type="entry name" value="HBS1_N"/>
    <property type="match status" value="1"/>
</dbReference>
<feature type="compositionally biased region" description="Low complexity" evidence="5">
    <location>
        <begin position="221"/>
        <end position="270"/>
    </location>
</feature>
<feature type="compositionally biased region" description="Low complexity" evidence="5">
    <location>
        <begin position="442"/>
        <end position="454"/>
    </location>
</feature>
<evidence type="ECO:0000313" key="8">
    <source>
        <dbReference type="Proteomes" id="UP000307440"/>
    </source>
</evidence>
<feature type="region of interest" description="Disordered" evidence="5">
    <location>
        <begin position="161"/>
        <end position="319"/>
    </location>
</feature>
<dbReference type="Proteomes" id="UP000307440">
    <property type="component" value="Unassembled WGS sequence"/>
</dbReference>
<protein>
    <recommendedName>
        <fullName evidence="6">HBS1-like protein N-terminal domain-containing protein</fullName>
    </recommendedName>
</protein>
<feature type="compositionally biased region" description="Polar residues" evidence="5">
    <location>
        <begin position="359"/>
        <end position="370"/>
    </location>
</feature>
<keyword evidence="3" id="KW-0378">Hydrolase</keyword>
<evidence type="ECO:0000259" key="6">
    <source>
        <dbReference type="Pfam" id="PF08938"/>
    </source>
</evidence>
<feature type="region of interest" description="Disordered" evidence="5">
    <location>
        <begin position="345"/>
        <end position="376"/>
    </location>
</feature>
<evidence type="ECO:0000256" key="1">
    <source>
        <dbReference type="ARBA" id="ARBA00004496"/>
    </source>
</evidence>
<dbReference type="GO" id="GO:0016787">
    <property type="term" value="F:hydrolase activity"/>
    <property type="evidence" value="ECO:0007669"/>
    <property type="project" value="UniProtKB-KW"/>
</dbReference>
<dbReference type="STRING" id="230819.A0A5C3LB26"/>
<keyword evidence="8" id="KW-1185">Reference proteome</keyword>
<feature type="region of interest" description="Disordered" evidence="5">
    <location>
        <begin position="511"/>
        <end position="590"/>
    </location>
</feature>
<keyword evidence="4" id="KW-0648">Protein biosynthesis</keyword>
<feature type="compositionally biased region" description="Low complexity" evidence="5">
    <location>
        <begin position="194"/>
        <end position="207"/>
    </location>
</feature>
<name>A0A5C3LB26_COPMA</name>
<dbReference type="OrthoDB" id="342024at2759"/>
<comment type="subcellular location">
    <subcellularLocation>
        <location evidence="1">Cytoplasm</location>
    </subcellularLocation>
</comment>